<evidence type="ECO:0000313" key="1">
    <source>
        <dbReference type="EMBL" id="SDR08279.1"/>
    </source>
</evidence>
<keyword evidence="2" id="KW-1185">Reference proteome</keyword>
<name>A0A1H1G5C6_9ACTN</name>
<evidence type="ECO:0008006" key="3">
    <source>
        <dbReference type="Google" id="ProtNLM"/>
    </source>
</evidence>
<reference evidence="2" key="1">
    <citation type="submission" date="2016-10" db="EMBL/GenBank/DDBJ databases">
        <authorList>
            <person name="Varghese N."/>
            <person name="Submissions S."/>
        </authorList>
    </citation>
    <scope>NUCLEOTIDE SEQUENCE [LARGE SCALE GENOMIC DNA]</scope>
    <source>
        <strain evidence="2">DSM 44142</strain>
    </source>
</reference>
<dbReference type="OrthoDB" id="5184459at2"/>
<protein>
    <recommendedName>
        <fullName evidence="3">Abortive infection C-terminus</fullName>
    </recommendedName>
</protein>
<proteinExistence type="predicted"/>
<gene>
    <name evidence="1" type="ORF">SAMN04489765_3114</name>
</gene>
<dbReference type="EMBL" id="FNLF01000002">
    <property type="protein sequence ID" value="SDR08279.1"/>
    <property type="molecule type" value="Genomic_DNA"/>
</dbReference>
<dbReference type="RefSeq" id="WP_139184215.1">
    <property type="nucleotide sequence ID" value="NZ_FNLF01000002.1"/>
</dbReference>
<accession>A0A1H1G5C6</accession>
<evidence type="ECO:0000313" key="2">
    <source>
        <dbReference type="Proteomes" id="UP000183053"/>
    </source>
</evidence>
<dbReference type="Proteomes" id="UP000183053">
    <property type="component" value="Unassembled WGS sequence"/>
</dbReference>
<sequence length="286" mass="31160">MSEEAAGTWLPFGLDADDEAGYSALREDVPEWLSPSLWSWIKTEMSTYGGQFNRESARACERALRTTINYDGYVLDNGVYALRTAFGESSLDTWKLVDFLLSISQVDGGYIPELELDQMLTQSGSAWRVGLRRGSTGLVRRVPEGVADAAERAFQYGDAGRRLAKAWEAIYGLSPNPSNGYSLAVKAVEDAVMPVVSPNDQTGHLGKAIGSIANGTWTLPHLREDTRAPSHDVLVSMMRLLWVGQHDRHGGPSSVGVPEVTQQEAESAIALAVTLVDWFSTGKVQP</sequence>
<organism evidence="1 2">
    <name type="scientific">Tsukamurella pulmonis</name>
    <dbReference type="NCBI Taxonomy" id="47312"/>
    <lineage>
        <taxon>Bacteria</taxon>
        <taxon>Bacillati</taxon>
        <taxon>Actinomycetota</taxon>
        <taxon>Actinomycetes</taxon>
        <taxon>Mycobacteriales</taxon>
        <taxon>Tsukamurellaceae</taxon>
        <taxon>Tsukamurella</taxon>
    </lineage>
</organism>
<dbReference type="AlphaFoldDB" id="A0A1H1G5C6"/>